<protein>
    <recommendedName>
        <fullName evidence="1">HTH arsR-type domain-containing protein</fullName>
    </recommendedName>
</protein>
<dbReference type="InterPro" id="IPR036388">
    <property type="entry name" value="WH-like_DNA-bd_sf"/>
</dbReference>
<accession>X1TPG8</accession>
<dbReference type="Pfam" id="PF01022">
    <property type="entry name" value="HTH_5"/>
    <property type="match status" value="1"/>
</dbReference>
<gene>
    <name evidence="2" type="ORF">S12H4_26367</name>
</gene>
<organism evidence="2">
    <name type="scientific">marine sediment metagenome</name>
    <dbReference type="NCBI Taxonomy" id="412755"/>
    <lineage>
        <taxon>unclassified sequences</taxon>
        <taxon>metagenomes</taxon>
        <taxon>ecological metagenomes</taxon>
    </lineage>
</organism>
<dbReference type="CDD" id="cd00090">
    <property type="entry name" value="HTH_ARSR"/>
    <property type="match status" value="1"/>
</dbReference>
<dbReference type="SUPFAM" id="SSF46785">
    <property type="entry name" value="Winged helix' DNA-binding domain"/>
    <property type="match status" value="1"/>
</dbReference>
<dbReference type="InterPro" id="IPR011991">
    <property type="entry name" value="ArsR-like_HTH"/>
</dbReference>
<feature type="domain" description="HTH arsR-type" evidence="1">
    <location>
        <begin position="19"/>
        <end position="62"/>
    </location>
</feature>
<dbReference type="InterPro" id="IPR001845">
    <property type="entry name" value="HTH_ArsR_DNA-bd_dom"/>
</dbReference>
<dbReference type="InterPro" id="IPR036390">
    <property type="entry name" value="WH_DNA-bd_sf"/>
</dbReference>
<dbReference type="AlphaFoldDB" id="X1TPG8"/>
<dbReference type="EMBL" id="BARW01014951">
    <property type="protein sequence ID" value="GAI81934.1"/>
    <property type="molecule type" value="Genomic_DNA"/>
</dbReference>
<reference evidence="2" key="1">
    <citation type="journal article" date="2014" name="Front. Microbiol.">
        <title>High frequency of phylogenetically diverse reductive dehalogenase-homologous genes in deep subseafloor sedimentary metagenomes.</title>
        <authorList>
            <person name="Kawai M."/>
            <person name="Futagami T."/>
            <person name="Toyoda A."/>
            <person name="Takaki Y."/>
            <person name="Nishi S."/>
            <person name="Hori S."/>
            <person name="Arai W."/>
            <person name="Tsubouchi T."/>
            <person name="Morono Y."/>
            <person name="Uchiyama I."/>
            <person name="Ito T."/>
            <person name="Fujiyama A."/>
            <person name="Inagaki F."/>
            <person name="Takami H."/>
        </authorList>
    </citation>
    <scope>NUCLEOTIDE SEQUENCE</scope>
    <source>
        <strain evidence="2">Expedition CK06-06</strain>
    </source>
</reference>
<dbReference type="GO" id="GO:0003700">
    <property type="term" value="F:DNA-binding transcription factor activity"/>
    <property type="evidence" value="ECO:0007669"/>
    <property type="project" value="InterPro"/>
</dbReference>
<proteinExistence type="predicted"/>
<evidence type="ECO:0000313" key="2">
    <source>
        <dbReference type="EMBL" id="GAI81934.1"/>
    </source>
</evidence>
<name>X1TPG8_9ZZZZ</name>
<comment type="caution">
    <text evidence="2">The sequence shown here is derived from an EMBL/GenBank/DDBJ whole genome shotgun (WGS) entry which is preliminary data.</text>
</comment>
<dbReference type="Gene3D" id="1.10.10.10">
    <property type="entry name" value="Winged helix-like DNA-binding domain superfamily/Winged helix DNA-binding domain"/>
    <property type="match status" value="1"/>
</dbReference>
<sequence length="107" mass="12338">MMTKTLDEIIDLCGVLNNKHRLCIIAALSEKRKYTSELTKELELSRPLLYLHLRNLEKVGILKGKTELGKGNRARRYYELCDFELCLNGKKIKEILENDKNENGSKG</sequence>
<evidence type="ECO:0000259" key="1">
    <source>
        <dbReference type="Pfam" id="PF01022"/>
    </source>
</evidence>
<feature type="non-terminal residue" evidence="2">
    <location>
        <position position="107"/>
    </location>
</feature>